<proteinExistence type="predicted"/>
<gene>
    <name evidence="2" type="ORF">FF38_01594</name>
</gene>
<dbReference type="EMBL" id="JRES01000487">
    <property type="protein sequence ID" value="KNC30856.1"/>
    <property type="molecule type" value="Genomic_DNA"/>
</dbReference>
<protein>
    <submittedName>
        <fullName evidence="2">Uncharacterized protein</fullName>
    </submittedName>
</protein>
<dbReference type="Proteomes" id="UP000037069">
    <property type="component" value="Unassembled WGS sequence"/>
</dbReference>
<feature type="transmembrane region" description="Helical" evidence="1">
    <location>
        <begin position="86"/>
        <end position="105"/>
    </location>
</feature>
<dbReference type="InterPro" id="IPR031720">
    <property type="entry name" value="DUF4728"/>
</dbReference>
<dbReference type="Pfam" id="PF15860">
    <property type="entry name" value="DUF4728"/>
    <property type="match status" value="1"/>
</dbReference>
<feature type="transmembrane region" description="Helical" evidence="1">
    <location>
        <begin position="7"/>
        <end position="30"/>
    </location>
</feature>
<accession>A0A0L0CF38</accession>
<reference evidence="2 3" key="1">
    <citation type="journal article" date="2015" name="Nat. Commun.">
        <title>Lucilia cuprina genome unlocks parasitic fly biology to underpin future interventions.</title>
        <authorList>
            <person name="Anstead C.A."/>
            <person name="Korhonen P.K."/>
            <person name="Young N.D."/>
            <person name="Hall R.S."/>
            <person name="Jex A.R."/>
            <person name="Murali S.C."/>
            <person name="Hughes D.S."/>
            <person name="Lee S.F."/>
            <person name="Perry T."/>
            <person name="Stroehlein A.J."/>
            <person name="Ansell B.R."/>
            <person name="Breugelmans B."/>
            <person name="Hofmann A."/>
            <person name="Qu J."/>
            <person name="Dugan S."/>
            <person name="Lee S.L."/>
            <person name="Chao H."/>
            <person name="Dinh H."/>
            <person name="Han Y."/>
            <person name="Doddapaneni H.V."/>
            <person name="Worley K.C."/>
            <person name="Muzny D.M."/>
            <person name="Ioannidis P."/>
            <person name="Waterhouse R.M."/>
            <person name="Zdobnov E.M."/>
            <person name="James P.J."/>
            <person name="Bagnall N.H."/>
            <person name="Kotze A.C."/>
            <person name="Gibbs R.A."/>
            <person name="Richards S."/>
            <person name="Batterham P."/>
            <person name="Gasser R.B."/>
        </authorList>
    </citation>
    <scope>NUCLEOTIDE SEQUENCE [LARGE SCALE GENOMIC DNA]</scope>
    <source>
        <strain evidence="2 3">LS</strain>
        <tissue evidence="2">Full body</tissue>
    </source>
</reference>
<name>A0A0L0CF38_LUCCU</name>
<keyword evidence="3" id="KW-1185">Reference proteome</keyword>
<feature type="transmembrane region" description="Helical" evidence="1">
    <location>
        <begin position="117"/>
        <end position="145"/>
    </location>
</feature>
<organism evidence="2 3">
    <name type="scientific">Lucilia cuprina</name>
    <name type="common">Green bottle fly</name>
    <name type="synonym">Australian sheep blowfly</name>
    <dbReference type="NCBI Taxonomy" id="7375"/>
    <lineage>
        <taxon>Eukaryota</taxon>
        <taxon>Metazoa</taxon>
        <taxon>Ecdysozoa</taxon>
        <taxon>Arthropoda</taxon>
        <taxon>Hexapoda</taxon>
        <taxon>Insecta</taxon>
        <taxon>Pterygota</taxon>
        <taxon>Neoptera</taxon>
        <taxon>Endopterygota</taxon>
        <taxon>Diptera</taxon>
        <taxon>Brachycera</taxon>
        <taxon>Muscomorpha</taxon>
        <taxon>Oestroidea</taxon>
        <taxon>Calliphoridae</taxon>
        <taxon>Luciliinae</taxon>
        <taxon>Lucilia</taxon>
    </lineage>
</organism>
<evidence type="ECO:0000313" key="3">
    <source>
        <dbReference type="Proteomes" id="UP000037069"/>
    </source>
</evidence>
<sequence>MMCCSRSTLGVIIGGINAVAYFATLIFLIYTMVDTNSLLKKHEHTKTDATYFNVIFTLLILFCMSMFVISGLLLMGIIKRRHKMMIPWLLLSAIGFVINTFRLSYQLIVSIINDVGAGIFVSIFFSGLLGLGLSALIIWLIYTLYKDIEKENILKPTQINYQTSAHGY</sequence>
<dbReference type="AlphaFoldDB" id="A0A0L0CF38"/>
<feature type="transmembrane region" description="Helical" evidence="1">
    <location>
        <begin position="50"/>
        <end position="74"/>
    </location>
</feature>
<keyword evidence="1" id="KW-0812">Transmembrane</keyword>
<keyword evidence="1" id="KW-0472">Membrane</keyword>
<dbReference type="OrthoDB" id="8118226at2759"/>
<evidence type="ECO:0000313" key="2">
    <source>
        <dbReference type="EMBL" id="KNC30856.1"/>
    </source>
</evidence>
<evidence type="ECO:0000256" key="1">
    <source>
        <dbReference type="SAM" id="Phobius"/>
    </source>
</evidence>
<comment type="caution">
    <text evidence="2">The sequence shown here is derived from an EMBL/GenBank/DDBJ whole genome shotgun (WGS) entry which is preliminary data.</text>
</comment>
<keyword evidence="1" id="KW-1133">Transmembrane helix</keyword>